<evidence type="ECO:0000256" key="1">
    <source>
        <dbReference type="ARBA" id="ARBA00022670"/>
    </source>
</evidence>
<evidence type="ECO:0000256" key="3">
    <source>
        <dbReference type="ARBA" id="ARBA00022801"/>
    </source>
</evidence>
<protein>
    <submittedName>
        <fullName evidence="6">Trypsin-like serine protease</fullName>
    </submittedName>
</protein>
<evidence type="ECO:0000259" key="5">
    <source>
        <dbReference type="PROSITE" id="PS50240"/>
    </source>
</evidence>
<dbReference type="InterPro" id="IPR026444">
    <property type="entry name" value="Secre_tail"/>
</dbReference>
<dbReference type="InterPro" id="IPR001314">
    <property type="entry name" value="Peptidase_S1A"/>
</dbReference>
<dbReference type="EMBL" id="JAFLNL010000008">
    <property type="protein sequence ID" value="MBO0355269.1"/>
    <property type="molecule type" value="Genomic_DNA"/>
</dbReference>
<evidence type="ECO:0000256" key="2">
    <source>
        <dbReference type="ARBA" id="ARBA00022729"/>
    </source>
</evidence>
<organism evidence="6 7">
    <name type="scientific">Flagellimonas aurea</name>
    <dbReference type="NCBI Taxonomy" id="2915619"/>
    <lineage>
        <taxon>Bacteria</taxon>
        <taxon>Pseudomonadati</taxon>
        <taxon>Bacteroidota</taxon>
        <taxon>Flavobacteriia</taxon>
        <taxon>Flavobacteriales</taxon>
        <taxon>Flavobacteriaceae</taxon>
        <taxon>Flagellimonas</taxon>
    </lineage>
</organism>
<feature type="chain" id="PRO_5046659654" evidence="4">
    <location>
        <begin position="22"/>
        <end position="518"/>
    </location>
</feature>
<dbReference type="SUPFAM" id="SSF50494">
    <property type="entry name" value="Trypsin-like serine proteases"/>
    <property type="match status" value="1"/>
</dbReference>
<dbReference type="CDD" id="cd00190">
    <property type="entry name" value="Tryp_SPc"/>
    <property type="match status" value="1"/>
</dbReference>
<dbReference type="PROSITE" id="PS50240">
    <property type="entry name" value="TRYPSIN_DOM"/>
    <property type="match status" value="1"/>
</dbReference>
<dbReference type="Pfam" id="PF18962">
    <property type="entry name" value="Por_Secre_tail"/>
    <property type="match status" value="1"/>
</dbReference>
<comment type="caution">
    <text evidence="6">The sequence shown here is derived from an EMBL/GenBank/DDBJ whole genome shotgun (WGS) entry which is preliminary data.</text>
</comment>
<dbReference type="PANTHER" id="PTHR24264:SF83">
    <property type="entry name" value="COMPLEMENT FACTOR I"/>
    <property type="match status" value="1"/>
</dbReference>
<keyword evidence="2 4" id="KW-0732">Signal</keyword>
<sequence length="518" mass="56914">MKNSKKNLLILLFFAFSLAFGQNRIIGGNDTTIDQNPWQVSMRATNNHHIVGARNNHICGGSILTSEWILTAAHCVTNTINGNVIGVNEITISAGITQRNDLTTGQYRNVAQIVRHPNYNSITFENDLALIRLTAPLNFNSDVQPIQLTDEAFDSSPSNTARVTGWGLTTDNGFPSNNLQTLDMPIISSSSANSQNTGSVQVTYNMIALRLANAGVAPGDSGGPATVLKSGQRFLIGCSSWGEAPKDNKPTIYTRLYNYRNWIDNFVAFPYISGNSLLCNTNTSYTLHNGTGNITWSSSSNIQVVSGSNSQVTVKASSSTSSGNGWIRATSSHGYTITERLNVNQNAGQSPMTVTIYNVNSNYIDITANGGSGETPYSWYINNSFYTNTTGRTLTKYYTESSIRVEVRNDNVCNTGTHSAYYTGQIPGRYYFRVSPNPVKDYLTISEISPLEERKLGLSNQKTFEYILSDFQSNIFLQGKGEIGTSGFDLDLNGLKKGLYILEIISERERETHKIIKE</sequence>
<dbReference type="Pfam" id="PF00089">
    <property type="entry name" value="Trypsin"/>
    <property type="match status" value="1"/>
</dbReference>
<evidence type="ECO:0000313" key="7">
    <source>
        <dbReference type="Proteomes" id="UP000664044"/>
    </source>
</evidence>
<dbReference type="PRINTS" id="PR00722">
    <property type="entry name" value="CHYMOTRYPSIN"/>
</dbReference>
<dbReference type="SMART" id="SM00020">
    <property type="entry name" value="Tryp_SPc"/>
    <property type="match status" value="1"/>
</dbReference>
<dbReference type="InterPro" id="IPR050127">
    <property type="entry name" value="Serine_Proteases_S1"/>
</dbReference>
<feature type="domain" description="Peptidase S1" evidence="5">
    <location>
        <begin position="25"/>
        <end position="268"/>
    </location>
</feature>
<dbReference type="InterPro" id="IPR043504">
    <property type="entry name" value="Peptidase_S1_PA_chymotrypsin"/>
</dbReference>
<feature type="signal peptide" evidence="4">
    <location>
        <begin position="1"/>
        <end position="21"/>
    </location>
</feature>
<keyword evidence="7" id="KW-1185">Reference proteome</keyword>
<reference evidence="6 7" key="1">
    <citation type="submission" date="2021-03" db="EMBL/GenBank/DDBJ databases">
        <title>Muricauda lutimaris sp. nov. and Muricauda ruestringensis sp. nov, two marine members of the Flavobacteriaceae isolated from deep sea sediments of Western Pacific.</title>
        <authorList>
            <person name="Zhao S."/>
            <person name="Liu R."/>
        </authorList>
    </citation>
    <scope>NUCLEOTIDE SEQUENCE [LARGE SCALE GENOMIC DNA]</scope>
    <source>
        <strain evidence="6 7">BC31-1-A7</strain>
    </source>
</reference>
<dbReference type="Proteomes" id="UP000664044">
    <property type="component" value="Unassembled WGS sequence"/>
</dbReference>
<dbReference type="InterPro" id="IPR001254">
    <property type="entry name" value="Trypsin_dom"/>
</dbReference>
<gene>
    <name evidence="6" type="ORF">J0656_14690</name>
</gene>
<dbReference type="InterPro" id="IPR009003">
    <property type="entry name" value="Peptidase_S1_PA"/>
</dbReference>
<name>A0ABS3G8A3_9FLAO</name>
<keyword evidence="1" id="KW-0645">Protease</keyword>
<proteinExistence type="predicted"/>
<dbReference type="PANTHER" id="PTHR24264">
    <property type="entry name" value="TRYPSIN-RELATED"/>
    <property type="match status" value="1"/>
</dbReference>
<dbReference type="InterPro" id="IPR018114">
    <property type="entry name" value="TRYPSIN_HIS"/>
</dbReference>
<keyword evidence="3" id="KW-0378">Hydrolase</keyword>
<evidence type="ECO:0000256" key="4">
    <source>
        <dbReference type="SAM" id="SignalP"/>
    </source>
</evidence>
<evidence type="ECO:0000313" key="6">
    <source>
        <dbReference type="EMBL" id="MBO0355269.1"/>
    </source>
</evidence>
<dbReference type="PROSITE" id="PS00134">
    <property type="entry name" value="TRYPSIN_HIS"/>
    <property type="match status" value="1"/>
</dbReference>
<dbReference type="RefSeq" id="WP_083158080.1">
    <property type="nucleotide sequence ID" value="NZ_JAFLNL010000008.1"/>
</dbReference>
<dbReference type="Gene3D" id="2.40.10.10">
    <property type="entry name" value="Trypsin-like serine proteases"/>
    <property type="match status" value="1"/>
</dbReference>
<accession>A0ABS3G8A3</accession>